<evidence type="ECO:0000313" key="2">
    <source>
        <dbReference type="EMBL" id="KZN67441.1"/>
    </source>
</evidence>
<gene>
    <name evidence="2" type="ORF">N478_01455</name>
</gene>
<proteinExistence type="predicted"/>
<dbReference type="RefSeq" id="WP_063380800.1">
    <property type="nucleotide sequence ID" value="NZ_AUXX01000012.1"/>
</dbReference>
<dbReference type="AlphaFoldDB" id="A0A167N3E8"/>
<name>A0A167N3E8_9GAMM</name>
<reference evidence="2 3" key="1">
    <citation type="submission" date="2013-07" db="EMBL/GenBank/DDBJ databases">
        <title>Comparative Genomic and Metabolomic Analysis of Twelve Strains of Pseudoalteromonas luteoviolacea.</title>
        <authorList>
            <person name="Vynne N.G."/>
            <person name="Mansson M."/>
            <person name="Gram L."/>
        </authorList>
    </citation>
    <scope>NUCLEOTIDE SEQUENCE [LARGE SCALE GENOMIC DNA]</scope>
    <source>
        <strain evidence="2 3">S4060-1</strain>
    </source>
</reference>
<comment type="caution">
    <text evidence="2">The sequence shown here is derived from an EMBL/GenBank/DDBJ whole genome shotgun (WGS) entry which is preliminary data.</text>
</comment>
<keyword evidence="1" id="KW-0812">Transmembrane</keyword>
<sequence>MSVNPHDNAVVTLPAGRLSSVATSQIKDMMANPPSPTASSISIWSCDFHWPTVMAVEMVMDMVAVSKSHSFKCLIFLEAFIVQLGLVFFYVIAVNFL</sequence>
<feature type="transmembrane region" description="Helical" evidence="1">
    <location>
        <begin position="74"/>
        <end position="93"/>
    </location>
</feature>
<keyword evidence="1" id="KW-0472">Membrane</keyword>
<organism evidence="2 3">
    <name type="scientific">Pseudoalteromonas luteoviolacea S4060-1</name>
    <dbReference type="NCBI Taxonomy" id="1365257"/>
    <lineage>
        <taxon>Bacteria</taxon>
        <taxon>Pseudomonadati</taxon>
        <taxon>Pseudomonadota</taxon>
        <taxon>Gammaproteobacteria</taxon>
        <taxon>Alteromonadales</taxon>
        <taxon>Pseudoalteromonadaceae</taxon>
        <taxon>Pseudoalteromonas</taxon>
    </lineage>
</organism>
<protein>
    <submittedName>
        <fullName evidence="2">Uncharacterized protein</fullName>
    </submittedName>
</protein>
<dbReference type="EMBL" id="AUXX01000012">
    <property type="protein sequence ID" value="KZN67441.1"/>
    <property type="molecule type" value="Genomic_DNA"/>
</dbReference>
<keyword evidence="1" id="KW-1133">Transmembrane helix</keyword>
<evidence type="ECO:0000313" key="3">
    <source>
        <dbReference type="Proteomes" id="UP000076661"/>
    </source>
</evidence>
<evidence type="ECO:0000256" key="1">
    <source>
        <dbReference type="SAM" id="Phobius"/>
    </source>
</evidence>
<accession>A0A167N3E8</accession>
<dbReference type="Proteomes" id="UP000076661">
    <property type="component" value="Unassembled WGS sequence"/>
</dbReference>